<reference evidence="1 2" key="1">
    <citation type="submission" date="2024-09" db="EMBL/GenBank/DDBJ databases">
        <authorList>
            <person name="Sun Q."/>
            <person name="Mori K."/>
        </authorList>
    </citation>
    <scope>NUCLEOTIDE SEQUENCE [LARGE SCALE GENOMIC DNA]</scope>
    <source>
        <strain evidence="1 2">CCM 7765</strain>
    </source>
</reference>
<comment type="caution">
    <text evidence="1">The sequence shown here is derived from an EMBL/GenBank/DDBJ whole genome shotgun (WGS) entry which is preliminary data.</text>
</comment>
<dbReference type="Proteomes" id="UP001589774">
    <property type="component" value="Unassembled WGS sequence"/>
</dbReference>
<gene>
    <name evidence="1" type="ORF">ACFFI0_16350</name>
</gene>
<organism evidence="1 2">
    <name type="scientific">Olivibacter oleidegradans</name>
    <dbReference type="NCBI Taxonomy" id="760123"/>
    <lineage>
        <taxon>Bacteria</taxon>
        <taxon>Pseudomonadati</taxon>
        <taxon>Bacteroidota</taxon>
        <taxon>Sphingobacteriia</taxon>
        <taxon>Sphingobacteriales</taxon>
        <taxon>Sphingobacteriaceae</taxon>
        <taxon>Olivibacter</taxon>
    </lineage>
</organism>
<proteinExistence type="predicted"/>
<evidence type="ECO:0000313" key="2">
    <source>
        <dbReference type="Proteomes" id="UP001589774"/>
    </source>
</evidence>
<protein>
    <submittedName>
        <fullName evidence="1">Uncharacterized protein</fullName>
    </submittedName>
</protein>
<keyword evidence="2" id="KW-1185">Reference proteome</keyword>
<dbReference type="RefSeq" id="WP_130855483.1">
    <property type="nucleotide sequence ID" value="NZ_JBHLWO010000002.1"/>
</dbReference>
<dbReference type="EMBL" id="JBHLWO010000002">
    <property type="protein sequence ID" value="MFC0319896.1"/>
    <property type="molecule type" value="Genomic_DNA"/>
</dbReference>
<name>A0ABV6HLZ7_9SPHI</name>
<accession>A0ABV6HLZ7</accession>
<sequence length="84" mass="9925">MDEPFFITINYRNTEHSFESRIRWMGYTHKIEVEVFGTMVHFEPDEERNYRAILVDPTADTSKELKPGLLQAIASYLEEQVKSK</sequence>
<evidence type="ECO:0000313" key="1">
    <source>
        <dbReference type="EMBL" id="MFC0319896.1"/>
    </source>
</evidence>